<dbReference type="GO" id="GO:0000160">
    <property type="term" value="P:phosphorelay signal transduction system"/>
    <property type="evidence" value="ECO:0007669"/>
    <property type="project" value="InterPro"/>
</dbReference>
<dbReference type="EMBL" id="CP000390">
    <property type="protein sequence ID" value="ABG64478.1"/>
    <property type="molecule type" value="Genomic_DNA"/>
</dbReference>
<name>Q11DP7_CHESB</name>
<organism evidence="3">
    <name type="scientific">Chelativorans sp. (strain BNC1)</name>
    <dbReference type="NCBI Taxonomy" id="266779"/>
    <lineage>
        <taxon>Bacteria</taxon>
        <taxon>Pseudomonadati</taxon>
        <taxon>Pseudomonadota</taxon>
        <taxon>Alphaproteobacteria</taxon>
        <taxon>Hyphomicrobiales</taxon>
        <taxon>Phyllobacteriaceae</taxon>
        <taxon>Chelativorans</taxon>
    </lineage>
</organism>
<dbReference type="InterPro" id="IPR001789">
    <property type="entry name" value="Sig_transdc_resp-reg_receiver"/>
</dbReference>
<proteinExistence type="predicted"/>
<dbReference type="HOGENOM" id="CLU_000445_69_11_5"/>
<dbReference type="SUPFAM" id="SSF52172">
    <property type="entry name" value="CheY-like"/>
    <property type="match status" value="1"/>
</dbReference>
<dbReference type="PROSITE" id="PS50110">
    <property type="entry name" value="RESPONSE_REGULATORY"/>
    <property type="match status" value="1"/>
</dbReference>
<reference evidence="3" key="1">
    <citation type="submission" date="2006-06" db="EMBL/GenBank/DDBJ databases">
        <title>Complete sequence of chromosome of Chelativorans sp. BNC1.</title>
        <authorList>
            <consortium name="US DOE Joint Genome Institute"/>
            <person name="Copeland A."/>
            <person name="Lucas S."/>
            <person name="Lapidus A."/>
            <person name="Barry K."/>
            <person name="Detter J.C."/>
            <person name="Glavina del Rio T."/>
            <person name="Hammon N."/>
            <person name="Israni S."/>
            <person name="Dalin E."/>
            <person name="Tice H."/>
            <person name="Pitluck S."/>
            <person name="Chertkov O."/>
            <person name="Brettin T."/>
            <person name="Bruce D."/>
            <person name="Han C."/>
            <person name="Tapia R."/>
            <person name="Gilna P."/>
            <person name="Schmutz J."/>
            <person name="Larimer F."/>
            <person name="Land M."/>
            <person name="Hauser L."/>
            <person name="Kyrpides N."/>
            <person name="Mikhailova N."/>
            <person name="Richardson P."/>
        </authorList>
    </citation>
    <scope>NUCLEOTIDE SEQUENCE</scope>
    <source>
        <strain evidence="3">BNC1</strain>
    </source>
</reference>
<feature type="modified residue" description="4-aspartylphosphate" evidence="1">
    <location>
        <position position="82"/>
    </location>
</feature>
<dbReference type="STRING" id="266779.Meso_3106"/>
<dbReference type="eggNOG" id="COG0784">
    <property type="taxonomic scope" value="Bacteria"/>
</dbReference>
<evidence type="ECO:0000259" key="2">
    <source>
        <dbReference type="PROSITE" id="PS50110"/>
    </source>
</evidence>
<dbReference type="AlphaFoldDB" id="Q11DP7"/>
<keyword evidence="1" id="KW-0597">Phosphoprotein</keyword>
<feature type="domain" description="Response regulatory" evidence="2">
    <location>
        <begin position="24"/>
        <end position="143"/>
    </location>
</feature>
<dbReference type="Gene3D" id="3.40.50.2300">
    <property type="match status" value="1"/>
</dbReference>
<gene>
    <name evidence="3" type="ordered locus">Meso_3106</name>
</gene>
<evidence type="ECO:0000256" key="1">
    <source>
        <dbReference type="PROSITE-ProRule" id="PRU00169"/>
    </source>
</evidence>
<dbReference type="KEGG" id="mes:Meso_3106"/>
<sequence>MGQRQKRAVTGEGRLKNDIFEGLNILLVEEEALIAMDIEQLCYDLGAATVETVNSEAKLCPEALDSAGANARMLGFDAAILDAKVGEGCTTDLARRLKEHGIPFVFATGYTSGDAIFEEFPDVPVVSKPYTADELVSAIRSVVDRARLSHCR</sequence>
<accession>Q11DP7</accession>
<dbReference type="InterPro" id="IPR011006">
    <property type="entry name" value="CheY-like_superfamily"/>
</dbReference>
<protein>
    <submittedName>
        <fullName evidence="3">Response regulator receiver protein</fullName>
    </submittedName>
</protein>
<evidence type="ECO:0000313" key="3">
    <source>
        <dbReference type="EMBL" id="ABG64478.1"/>
    </source>
</evidence>